<dbReference type="Proteomes" id="UP000054166">
    <property type="component" value="Unassembled WGS sequence"/>
</dbReference>
<evidence type="ECO:0000259" key="1">
    <source>
        <dbReference type="Pfam" id="PF05699"/>
    </source>
</evidence>
<dbReference type="GO" id="GO:0046983">
    <property type="term" value="F:protein dimerization activity"/>
    <property type="evidence" value="ECO:0007669"/>
    <property type="project" value="InterPro"/>
</dbReference>
<name>A0A0C3GNZ5_PILCF</name>
<protein>
    <recommendedName>
        <fullName evidence="1">HAT C-terminal dimerisation domain-containing protein</fullName>
    </recommendedName>
</protein>
<organism evidence="2 3">
    <name type="scientific">Piloderma croceum (strain F 1598)</name>
    <dbReference type="NCBI Taxonomy" id="765440"/>
    <lineage>
        <taxon>Eukaryota</taxon>
        <taxon>Fungi</taxon>
        <taxon>Dikarya</taxon>
        <taxon>Basidiomycota</taxon>
        <taxon>Agaricomycotina</taxon>
        <taxon>Agaricomycetes</taxon>
        <taxon>Agaricomycetidae</taxon>
        <taxon>Atheliales</taxon>
        <taxon>Atheliaceae</taxon>
        <taxon>Piloderma</taxon>
    </lineage>
</organism>
<dbReference type="OrthoDB" id="3241084at2759"/>
<sequence length="227" mass="25866">MSAKYTPILAGAIPCFEMFMSAWERLGMLHPQLAPWIDTGMEYAIHYYGRMDRTCSYIIAMLLLIQSLAEQYGLGADMNFTSPQNSHNQTIEQEYQSYVTAPLSADRTNTLKFWESSQQTYPTIFDVSLDYLPIQASTVPSKRAFSSSTETDTKKHNHINPVLMEVLQMLKFALKKARLDFTTGWITPESDMREREPEDDLLAALLGDEGEDSMDRLIRNLGEDDPD</sequence>
<dbReference type="HOGENOM" id="CLU_009123_6_1_1"/>
<reference evidence="2 3" key="1">
    <citation type="submission" date="2014-04" db="EMBL/GenBank/DDBJ databases">
        <authorList>
            <consortium name="DOE Joint Genome Institute"/>
            <person name="Kuo A."/>
            <person name="Tarkka M."/>
            <person name="Buscot F."/>
            <person name="Kohler A."/>
            <person name="Nagy L.G."/>
            <person name="Floudas D."/>
            <person name="Copeland A."/>
            <person name="Barry K.W."/>
            <person name="Cichocki N."/>
            <person name="Veneault-Fourrey C."/>
            <person name="LaButti K."/>
            <person name="Lindquist E.A."/>
            <person name="Lipzen A."/>
            <person name="Lundell T."/>
            <person name="Morin E."/>
            <person name="Murat C."/>
            <person name="Sun H."/>
            <person name="Tunlid A."/>
            <person name="Henrissat B."/>
            <person name="Grigoriev I.V."/>
            <person name="Hibbett D.S."/>
            <person name="Martin F."/>
            <person name="Nordberg H.P."/>
            <person name="Cantor M.N."/>
            <person name="Hua S.X."/>
        </authorList>
    </citation>
    <scope>NUCLEOTIDE SEQUENCE [LARGE SCALE GENOMIC DNA]</scope>
    <source>
        <strain evidence="2 3">F 1598</strain>
    </source>
</reference>
<evidence type="ECO:0000313" key="2">
    <source>
        <dbReference type="EMBL" id="KIM92281.1"/>
    </source>
</evidence>
<dbReference type="AlphaFoldDB" id="A0A0C3GNZ5"/>
<feature type="domain" description="HAT C-terminal dimerisation" evidence="1">
    <location>
        <begin position="94"/>
        <end position="171"/>
    </location>
</feature>
<accession>A0A0C3GNZ5</accession>
<feature type="non-terminal residue" evidence="2">
    <location>
        <position position="227"/>
    </location>
</feature>
<evidence type="ECO:0000313" key="3">
    <source>
        <dbReference type="Proteomes" id="UP000054166"/>
    </source>
</evidence>
<dbReference type="EMBL" id="KN832970">
    <property type="protein sequence ID" value="KIM92281.1"/>
    <property type="molecule type" value="Genomic_DNA"/>
</dbReference>
<dbReference type="InterPro" id="IPR012337">
    <property type="entry name" value="RNaseH-like_sf"/>
</dbReference>
<dbReference type="InParanoid" id="A0A0C3GNZ5"/>
<dbReference type="InterPro" id="IPR008906">
    <property type="entry name" value="HATC_C_dom"/>
</dbReference>
<keyword evidence="3" id="KW-1185">Reference proteome</keyword>
<gene>
    <name evidence="2" type="ORF">PILCRDRAFT_52776</name>
</gene>
<proteinExistence type="predicted"/>
<reference evidence="3" key="2">
    <citation type="submission" date="2015-01" db="EMBL/GenBank/DDBJ databases">
        <title>Evolutionary Origins and Diversification of the Mycorrhizal Mutualists.</title>
        <authorList>
            <consortium name="DOE Joint Genome Institute"/>
            <consortium name="Mycorrhizal Genomics Consortium"/>
            <person name="Kohler A."/>
            <person name="Kuo A."/>
            <person name="Nagy L.G."/>
            <person name="Floudas D."/>
            <person name="Copeland A."/>
            <person name="Barry K.W."/>
            <person name="Cichocki N."/>
            <person name="Veneault-Fourrey C."/>
            <person name="LaButti K."/>
            <person name="Lindquist E.A."/>
            <person name="Lipzen A."/>
            <person name="Lundell T."/>
            <person name="Morin E."/>
            <person name="Murat C."/>
            <person name="Riley R."/>
            <person name="Ohm R."/>
            <person name="Sun H."/>
            <person name="Tunlid A."/>
            <person name="Henrissat B."/>
            <person name="Grigoriev I.V."/>
            <person name="Hibbett D.S."/>
            <person name="Martin F."/>
        </authorList>
    </citation>
    <scope>NUCLEOTIDE SEQUENCE [LARGE SCALE GENOMIC DNA]</scope>
    <source>
        <strain evidence="3">F 1598</strain>
    </source>
</reference>
<dbReference type="SUPFAM" id="SSF53098">
    <property type="entry name" value="Ribonuclease H-like"/>
    <property type="match status" value="1"/>
</dbReference>
<dbReference type="Pfam" id="PF05699">
    <property type="entry name" value="Dimer_Tnp_hAT"/>
    <property type="match status" value="1"/>
</dbReference>